<accession>A0ABU9DTY3</accession>
<name>A0ABU9DTY3_9BACL</name>
<evidence type="ECO:0008006" key="4">
    <source>
        <dbReference type="Google" id="ProtNLM"/>
    </source>
</evidence>
<reference evidence="2 3" key="1">
    <citation type="submission" date="2024-04" db="EMBL/GenBank/DDBJ databases">
        <title>draft genome sequnece of Paenibacillus filicis.</title>
        <authorList>
            <person name="Kim D.-U."/>
        </authorList>
    </citation>
    <scope>NUCLEOTIDE SEQUENCE [LARGE SCALE GENOMIC DNA]</scope>
    <source>
        <strain evidence="2 3">KACC14197</strain>
    </source>
</reference>
<dbReference type="Proteomes" id="UP001469365">
    <property type="component" value="Unassembled WGS sequence"/>
</dbReference>
<evidence type="ECO:0000313" key="2">
    <source>
        <dbReference type="EMBL" id="MEK8131188.1"/>
    </source>
</evidence>
<proteinExistence type="predicted"/>
<protein>
    <recommendedName>
        <fullName evidence="4">Secreted protein</fullName>
    </recommendedName>
</protein>
<evidence type="ECO:0000256" key="1">
    <source>
        <dbReference type="SAM" id="MobiDB-lite"/>
    </source>
</evidence>
<dbReference type="RefSeq" id="WP_341418317.1">
    <property type="nucleotide sequence ID" value="NZ_JBBPCC010000019.1"/>
</dbReference>
<comment type="caution">
    <text evidence="2">The sequence shown here is derived from an EMBL/GenBank/DDBJ whole genome shotgun (WGS) entry which is preliminary data.</text>
</comment>
<organism evidence="2 3">
    <name type="scientific">Paenibacillus filicis</name>
    <dbReference type="NCBI Taxonomy" id="669464"/>
    <lineage>
        <taxon>Bacteria</taxon>
        <taxon>Bacillati</taxon>
        <taxon>Bacillota</taxon>
        <taxon>Bacilli</taxon>
        <taxon>Bacillales</taxon>
        <taxon>Paenibacillaceae</taxon>
        <taxon>Paenibacillus</taxon>
    </lineage>
</organism>
<sequence>MPMLMEWSIDMPLILLMLGFTVWAAVPWIEAAGYSGVYAVRSSGSSCTLVLKTCERPHKTEHIVLIRRKRPPRSSENSDQPALLSAAGRH</sequence>
<feature type="region of interest" description="Disordered" evidence="1">
    <location>
        <begin position="65"/>
        <end position="90"/>
    </location>
</feature>
<evidence type="ECO:0000313" key="3">
    <source>
        <dbReference type="Proteomes" id="UP001469365"/>
    </source>
</evidence>
<gene>
    <name evidence="2" type="ORF">WMW72_25100</name>
</gene>
<dbReference type="EMBL" id="JBBPCC010000019">
    <property type="protein sequence ID" value="MEK8131188.1"/>
    <property type="molecule type" value="Genomic_DNA"/>
</dbReference>
<keyword evidence="3" id="KW-1185">Reference proteome</keyword>